<evidence type="ECO:0000256" key="1">
    <source>
        <dbReference type="ARBA" id="ARBA00000968"/>
    </source>
</evidence>
<dbReference type="InterPro" id="IPR026017">
    <property type="entry name" value="Lumazine-bd_dom"/>
</dbReference>
<evidence type="ECO:0000256" key="9">
    <source>
        <dbReference type="NCBIfam" id="TIGR00187"/>
    </source>
</evidence>
<evidence type="ECO:0000256" key="10">
    <source>
        <dbReference type="PROSITE-ProRule" id="PRU00524"/>
    </source>
</evidence>
<keyword evidence="7" id="KW-0808">Transferase</keyword>
<protein>
    <recommendedName>
        <fullName evidence="5 9">Riboflavin synthase</fullName>
        <ecNumber evidence="4 9">2.5.1.9</ecNumber>
    </recommendedName>
</protein>
<feature type="domain" description="Lumazine-binding" evidence="11">
    <location>
        <begin position="1"/>
        <end position="96"/>
    </location>
</feature>
<dbReference type="InterPro" id="IPR017938">
    <property type="entry name" value="Riboflavin_synthase-like_b-brl"/>
</dbReference>
<evidence type="ECO:0000256" key="6">
    <source>
        <dbReference type="ARBA" id="ARBA00022619"/>
    </source>
</evidence>
<dbReference type="NCBIfam" id="NF006767">
    <property type="entry name" value="PRK09289.1"/>
    <property type="match status" value="1"/>
</dbReference>
<dbReference type="Proteomes" id="UP001166004">
    <property type="component" value="Unassembled WGS sequence"/>
</dbReference>
<dbReference type="InterPro" id="IPR023366">
    <property type="entry name" value="ATP_synth_asu-like_sf"/>
</dbReference>
<keyword evidence="6" id="KW-0686">Riboflavin biosynthesis</keyword>
<dbReference type="PANTHER" id="PTHR21098">
    <property type="entry name" value="RIBOFLAVIN SYNTHASE ALPHA CHAIN"/>
    <property type="match status" value="1"/>
</dbReference>
<proteinExistence type="predicted"/>
<evidence type="ECO:0000259" key="11">
    <source>
        <dbReference type="PROSITE" id="PS51177"/>
    </source>
</evidence>
<feature type="repeat" description="Lumazine-binding" evidence="10">
    <location>
        <begin position="1"/>
        <end position="96"/>
    </location>
</feature>
<dbReference type="PIRSF" id="PIRSF000498">
    <property type="entry name" value="Riboflavin_syn_A"/>
    <property type="match status" value="1"/>
</dbReference>
<comment type="pathway">
    <text evidence="3">Cofactor biosynthesis; riboflavin biosynthesis; riboflavin from 2-hydroxy-3-oxobutyl phosphate and 5-amino-6-(D-ribitylamino)uracil: step 2/2.</text>
</comment>
<evidence type="ECO:0000256" key="2">
    <source>
        <dbReference type="ARBA" id="ARBA00002803"/>
    </source>
</evidence>
<feature type="domain" description="Lumazine-binding" evidence="11">
    <location>
        <begin position="97"/>
        <end position="193"/>
    </location>
</feature>
<sequence length="197" mass="22645">MFNGIIFNQGVIKKITKRDKGINIFINSNLKLTKKDIGVSVACDGVCLTLIAIKNKLIEFYLSDETIQRSKFKFLKINDKINIELPLKYGQKISGHICQGHVDTVGKIGFIKKIDKSYLFDFEIVKKERKNLIEKASICINGISLTISKITKKGFQVWVIPHTFRLTNLSTLKMKKLVNIEIDILSKYVRNYFNEKK</sequence>
<reference evidence="12 13" key="1">
    <citation type="submission" date="2019-07" db="EMBL/GenBank/DDBJ databases">
        <title>SAR11 Genome Evolution.</title>
        <authorList>
            <person name="Giovannoni S."/>
        </authorList>
    </citation>
    <scope>NUCLEOTIDE SEQUENCE [LARGE SCALE GENOMIC DNA]</scope>
    <source>
        <strain evidence="12 13">HTCC9565</strain>
    </source>
</reference>
<dbReference type="RefSeq" id="WP_169036468.1">
    <property type="nucleotide sequence ID" value="NZ_LANA01000002.1"/>
</dbReference>
<evidence type="ECO:0000313" key="12">
    <source>
        <dbReference type="EMBL" id="NMN67969.1"/>
    </source>
</evidence>
<dbReference type="PROSITE" id="PS51177">
    <property type="entry name" value="LUMAZINE_BIND"/>
    <property type="match status" value="2"/>
</dbReference>
<keyword evidence="8" id="KW-0677">Repeat</keyword>
<gene>
    <name evidence="12" type="ORF">VP91_00011240</name>
</gene>
<comment type="function">
    <text evidence="2">Catalyzes the dismutation of two molecules of 6,7-dimethyl-8-ribityllumazine, resulting in the formation of riboflavin and 5-amino-6-(D-ribitylamino)uracil.</text>
</comment>
<dbReference type="NCBIfam" id="TIGR00187">
    <property type="entry name" value="ribE"/>
    <property type="match status" value="1"/>
</dbReference>
<evidence type="ECO:0000256" key="3">
    <source>
        <dbReference type="ARBA" id="ARBA00004887"/>
    </source>
</evidence>
<keyword evidence="13" id="KW-1185">Reference proteome</keyword>
<evidence type="ECO:0000313" key="13">
    <source>
        <dbReference type="Proteomes" id="UP001166004"/>
    </source>
</evidence>
<evidence type="ECO:0000256" key="7">
    <source>
        <dbReference type="ARBA" id="ARBA00022679"/>
    </source>
</evidence>
<name>A0ABX1T3F0_PELUQ</name>
<dbReference type="EMBL" id="LANA01000002">
    <property type="protein sequence ID" value="NMN67969.1"/>
    <property type="molecule type" value="Genomic_DNA"/>
</dbReference>
<dbReference type="SUPFAM" id="SSF63380">
    <property type="entry name" value="Riboflavin synthase domain-like"/>
    <property type="match status" value="2"/>
</dbReference>
<evidence type="ECO:0000256" key="8">
    <source>
        <dbReference type="ARBA" id="ARBA00022737"/>
    </source>
</evidence>
<dbReference type="PANTHER" id="PTHR21098:SF12">
    <property type="entry name" value="RIBOFLAVIN SYNTHASE"/>
    <property type="match status" value="1"/>
</dbReference>
<dbReference type="Gene3D" id="2.40.30.20">
    <property type="match status" value="2"/>
</dbReference>
<evidence type="ECO:0000256" key="5">
    <source>
        <dbReference type="ARBA" id="ARBA00013950"/>
    </source>
</evidence>
<comment type="catalytic activity">
    <reaction evidence="1">
        <text>2 6,7-dimethyl-8-(1-D-ribityl)lumazine + H(+) = 5-amino-6-(D-ribitylamino)uracil + riboflavin</text>
        <dbReference type="Rhea" id="RHEA:20772"/>
        <dbReference type="ChEBI" id="CHEBI:15378"/>
        <dbReference type="ChEBI" id="CHEBI:15934"/>
        <dbReference type="ChEBI" id="CHEBI:57986"/>
        <dbReference type="ChEBI" id="CHEBI:58201"/>
        <dbReference type="EC" id="2.5.1.9"/>
    </reaction>
</comment>
<dbReference type="InterPro" id="IPR001783">
    <property type="entry name" value="Lumazine-bd"/>
</dbReference>
<organism evidence="12 13">
    <name type="scientific">Pelagibacter ubique</name>
    <dbReference type="NCBI Taxonomy" id="198252"/>
    <lineage>
        <taxon>Bacteria</taxon>
        <taxon>Pseudomonadati</taxon>
        <taxon>Pseudomonadota</taxon>
        <taxon>Alphaproteobacteria</taxon>
        <taxon>Candidatus Pelagibacterales</taxon>
        <taxon>Candidatus Pelagibacteraceae</taxon>
        <taxon>Candidatus Pelagibacter</taxon>
    </lineage>
</organism>
<dbReference type="EC" id="2.5.1.9" evidence="4 9"/>
<evidence type="ECO:0000256" key="4">
    <source>
        <dbReference type="ARBA" id="ARBA00012827"/>
    </source>
</evidence>
<accession>A0ABX1T3F0</accession>
<feature type="repeat" description="Lumazine-binding" evidence="10">
    <location>
        <begin position="97"/>
        <end position="193"/>
    </location>
</feature>
<comment type="caution">
    <text evidence="12">The sequence shown here is derived from an EMBL/GenBank/DDBJ whole genome shotgun (WGS) entry which is preliminary data.</text>
</comment>
<dbReference type="CDD" id="cd00402">
    <property type="entry name" value="Riboflavin_synthase_like"/>
    <property type="match status" value="1"/>
</dbReference>
<dbReference type="Pfam" id="PF00677">
    <property type="entry name" value="Lum_binding"/>
    <property type="match status" value="2"/>
</dbReference>